<dbReference type="SUPFAM" id="SSF52172">
    <property type="entry name" value="CheY-like"/>
    <property type="match status" value="1"/>
</dbReference>
<dbReference type="InterPro" id="IPR002197">
    <property type="entry name" value="HTH_Fis"/>
</dbReference>
<dbReference type="InterPro" id="IPR025944">
    <property type="entry name" value="Sigma_54_int_dom_CS"/>
</dbReference>
<dbReference type="PROSITE" id="PS50110">
    <property type="entry name" value="RESPONSE_REGULATORY"/>
    <property type="match status" value="1"/>
</dbReference>
<dbReference type="Proteomes" id="UP000837675">
    <property type="component" value="Unassembled WGS sequence"/>
</dbReference>
<evidence type="ECO:0000256" key="3">
    <source>
        <dbReference type="ARBA" id="ARBA00022840"/>
    </source>
</evidence>
<accession>A0A8S4C3R9</accession>
<keyword evidence="4" id="KW-0805">Transcription regulation</keyword>
<keyword evidence="5" id="KW-0238">DNA-binding</keyword>
<feature type="domain" description="Sigma-54 factor interaction" evidence="8">
    <location>
        <begin position="122"/>
        <end position="351"/>
    </location>
</feature>
<keyword evidence="3" id="KW-0067">ATP-binding</keyword>
<evidence type="ECO:0000256" key="4">
    <source>
        <dbReference type="ARBA" id="ARBA00023015"/>
    </source>
</evidence>
<proteinExistence type="predicted"/>
<sequence length="418" mass="46582">MRIMIIGNLNGQLIPVTKIATTKGAKVLHAVDVTSALNILYSGKSVEIIMASEEINISWLLRELKAQHIASSVICCGIGDNPEIAVKAIEAGAVDYLPLPPDEELIAAILENISKKDLKNETIFNSAAMEEVIDIAKKVAPSEANVLITGASGTGKEVMACFIHQHSKRNKHDMIAVNCAAIPENLLESEMFGHEKGAFTGASERRVGKFEEANQSTILLDEISEMDLKLQAKLLRVLQEKEVIRIGSNTPIKLDIRIIATSNRDLEYEIKKGNFREDLFHRLNVINIGLPSLKERIMDIELLATHFIKKYAKINAISPKNISINALEKMKEYNWPGNIRELENCIHRALLISPTDKIEVEHLKIKEPEKIETLENTEKNAILRAMEVYGKDSGRAATALGVSIRLLQQKIKKYELEK</sequence>
<dbReference type="Pfam" id="PF02954">
    <property type="entry name" value="HTH_8"/>
    <property type="match status" value="1"/>
</dbReference>
<dbReference type="PROSITE" id="PS00688">
    <property type="entry name" value="SIGMA54_INTERACT_3"/>
    <property type="match status" value="1"/>
</dbReference>
<dbReference type="AlphaFoldDB" id="A0A8S4C3R9"/>
<dbReference type="InterPro" id="IPR009057">
    <property type="entry name" value="Homeodomain-like_sf"/>
</dbReference>
<dbReference type="SMART" id="SM00382">
    <property type="entry name" value="AAA"/>
    <property type="match status" value="1"/>
</dbReference>
<gene>
    <name evidence="10" type="ORF">MHYMCMPASI_00424</name>
</gene>
<dbReference type="PANTHER" id="PTHR32071:SF21">
    <property type="entry name" value="TRANSCRIPTIONAL REGULATORY PROTEIN FLGR"/>
    <property type="match status" value="1"/>
</dbReference>
<dbReference type="Pfam" id="PF25601">
    <property type="entry name" value="AAA_lid_14"/>
    <property type="match status" value="1"/>
</dbReference>
<evidence type="ECO:0000259" key="9">
    <source>
        <dbReference type="PROSITE" id="PS50110"/>
    </source>
</evidence>
<dbReference type="InterPro" id="IPR003593">
    <property type="entry name" value="AAA+_ATPase"/>
</dbReference>
<evidence type="ECO:0000313" key="11">
    <source>
        <dbReference type="Proteomes" id="UP000837675"/>
    </source>
</evidence>
<feature type="domain" description="Response regulatory" evidence="9">
    <location>
        <begin position="2"/>
        <end position="114"/>
    </location>
</feature>
<organism evidence="10 11">
    <name type="scientific">Hyalomma marginatum</name>
    <dbReference type="NCBI Taxonomy" id="34627"/>
    <lineage>
        <taxon>Eukaryota</taxon>
        <taxon>Metazoa</taxon>
        <taxon>Ecdysozoa</taxon>
        <taxon>Arthropoda</taxon>
        <taxon>Chelicerata</taxon>
        <taxon>Arachnida</taxon>
        <taxon>Acari</taxon>
        <taxon>Parasitiformes</taxon>
        <taxon>Ixodida</taxon>
        <taxon>Ixodoidea</taxon>
        <taxon>Ixodidae</taxon>
        <taxon>Hyalomminae</taxon>
        <taxon>Hyalomma</taxon>
    </lineage>
</organism>
<name>A0A8S4C3R9_9ACAR</name>
<dbReference type="InterPro" id="IPR058031">
    <property type="entry name" value="AAA_lid_NorR"/>
</dbReference>
<comment type="caution">
    <text evidence="10">The sequence shown here is derived from an EMBL/GenBank/DDBJ whole genome shotgun (WGS) entry which is preliminary data.</text>
</comment>
<dbReference type="InterPro" id="IPR027417">
    <property type="entry name" value="P-loop_NTPase"/>
</dbReference>
<keyword evidence="2" id="KW-0547">Nucleotide-binding</keyword>
<dbReference type="Gene3D" id="3.40.50.2300">
    <property type="match status" value="1"/>
</dbReference>
<dbReference type="FunFam" id="3.40.50.300:FF:000006">
    <property type="entry name" value="DNA-binding transcriptional regulator NtrC"/>
    <property type="match status" value="1"/>
</dbReference>
<keyword evidence="6" id="KW-0804">Transcription</keyword>
<evidence type="ECO:0000259" key="8">
    <source>
        <dbReference type="PROSITE" id="PS50045"/>
    </source>
</evidence>
<dbReference type="PANTHER" id="PTHR32071">
    <property type="entry name" value="TRANSCRIPTIONAL REGULATORY PROTEIN"/>
    <property type="match status" value="1"/>
</dbReference>
<dbReference type="InterPro" id="IPR001789">
    <property type="entry name" value="Sig_transdc_resp-reg_receiver"/>
</dbReference>
<evidence type="ECO:0000256" key="5">
    <source>
        <dbReference type="ARBA" id="ARBA00023125"/>
    </source>
</evidence>
<reference evidence="10" key="1">
    <citation type="submission" date="2021-06" db="EMBL/GenBank/DDBJ databases">
        <authorList>
            <person name="Nardi T."/>
            <person name="Nardi T."/>
        </authorList>
    </citation>
    <scope>NUCLEOTIDE SEQUENCE</scope>
</reference>
<evidence type="ECO:0000256" key="7">
    <source>
        <dbReference type="PROSITE-ProRule" id="PRU00169"/>
    </source>
</evidence>
<dbReference type="EMBL" id="CAJVAF010000181">
    <property type="protein sequence ID" value="CAG7591333.1"/>
    <property type="molecule type" value="Genomic_DNA"/>
</dbReference>
<dbReference type="GO" id="GO:0005634">
    <property type="term" value="C:nucleus"/>
    <property type="evidence" value="ECO:0007669"/>
    <property type="project" value="UniProtKB-SubCell"/>
</dbReference>
<dbReference type="InterPro" id="IPR002078">
    <property type="entry name" value="Sigma_54_int"/>
</dbReference>
<dbReference type="SUPFAM" id="SSF52540">
    <property type="entry name" value="P-loop containing nucleoside triphosphate hydrolases"/>
    <property type="match status" value="1"/>
</dbReference>
<dbReference type="Pfam" id="PF00158">
    <property type="entry name" value="Sigma54_activat"/>
    <property type="match status" value="1"/>
</dbReference>
<dbReference type="SUPFAM" id="SSF46689">
    <property type="entry name" value="Homeodomain-like"/>
    <property type="match status" value="1"/>
</dbReference>
<evidence type="ECO:0000313" key="10">
    <source>
        <dbReference type="EMBL" id="CAG7591333.1"/>
    </source>
</evidence>
<protein>
    <submittedName>
        <fullName evidence="10">Sigma-54-dependent Fis family transcriptional regulator</fullName>
    </submittedName>
</protein>
<dbReference type="GO" id="GO:0000160">
    <property type="term" value="P:phosphorelay signal transduction system"/>
    <property type="evidence" value="ECO:0007669"/>
    <property type="project" value="InterPro"/>
</dbReference>
<dbReference type="GO" id="GO:0043565">
    <property type="term" value="F:sequence-specific DNA binding"/>
    <property type="evidence" value="ECO:0007669"/>
    <property type="project" value="InterPro"/>
</dbReference>
<keyword evidence="11" id="KW-1185">Reference proteome</keyword>
<evidence type="ECO:0000256" key="6">
    <source>
        <dbReference type="ARBA" id="ARBA00023163"/>
    </source>
</evidence>
<dbReference type="PRINTS" id="PR01590">
    <property type="entry name" value="HTHFIS"/>
</dbReference>
<dbReference type="Gene3D" id="3.40.50.300">
    <property type="entry name" value="P-loop containing nucleotide triphosphate hydrolases"/>
    <property type="match status" value="1"/>
</dbReference>
<evidence type="ECO:0000256" key="2">
    <source>
        <dbReference type="ARBA" id="ARBA00022741"/>
    </source>
</evidence>
<comment type="subcellular location">
    <subcellularLocation>
        <location evidence="1">Nucleus</location>
    </subcellularLocation>
</comment>
<dbReference type="InterPro" id="IPR011006">
    <property type="entry name" value="CheY-like_superfamily"/>
</dbReference>
<dbReference type="PROSITE" id="PS50045">
    <property type="entry name" value="SIGMA54_INTERACT_4"/>
    <property type="match status" value="1"/>
</dbReference>
<dbReference type="CDD" id="cd00009">
    <property type="entry name" value="AAA"/>
    <property type="match status" value="1"/>
</dbReference>
<dbReference type="GO" id="GO:0005524">
    <property type="term" value="F:ATP binding"/>
    <property type="evidence" value="ECO:0007669"/>
    <property type="project" value="UniProtKB-KW"/>
</dbReference>
<comment type="caution">
    <text evidence="7">Lacks conserved residue(s) required for the propagation of feature annotation.</text>
</comment>
<dbReference type="GO" id="GO:0006355">
    <property type="term" value="P:regulation of DNA-templated transcription"/>
    <property type="evidence" value="ECO:0007669"/>
    <property type="project" value="InterPro"/>
</dbReference>
<dbReference type="Gene3D" id="1.10.10.60">
    <property type="entry name" value="Homeodomain-like"/>
    <property type="match status" value="1"/>
</dbReference>
<dbReference type="Gene3D" id="1.10.8.60">
    <property type="match status" value="1"/>
</dbReference>
<evidence type="ECO:0000256" key="1">
    <source>
        <dbReference type="ARBA" id="ARBA00004123"/>
    </source>
</evidence>